<dbReference type="Gene3D" id="2.30.42.10">
    <property type="match status" value="3"/>
</dbReference>
<dbReference type="SUPFAM" id="SSF50156">
    <property type="entry name" value="PDZ domain-like"/>
    <property type="match status" value="3"/>
</dbReference>
<accession>A0ABN7SHN7</accession>
<dbReference type="EMBL" id="OU015569">
    <property type="protein sequence ID" value="CAG5098014.1"/>
    <property type="molecule type" value="Genomic_DNA"/>
</dbReference>
<name>A0ABN7SHN7_OIKDI</name>
<dbReference type="SMART" id="SM00228">
    <property type="entry name" value="PDZ"/>
    <property type="match status" value="3"/>
</dbReference>
<dbReference type="Proteomes" id="UP001158576">
    <property type="component" value="Chromosome XSR"/>
</dbReference>
<feature type="compositionally biased region" description="Basic and acidic residues" evidence="2">
    <location>
        <begin position="428"/>
        <end position="442"/>
    </location>
</feature>
<feature type="domain" description="PDZ" evidence="3">
    <location>
        <begin position="133"/>
        <end position="212"/>
    </location>
</feature>
<evidence type="ECO:0000259" key="3">
    <source>
        <dbReference type="PROSITE" id="PS50106"/>
    </source>
</evidence>
<dbReference type="InterPro" id="IPR001478">
    <property type="entry name" value="PDZ"/>
</dbReference>
<organism evidence="4 5">
    <name type="scientific">Oikopleura dioica</name>
    <name type="common">Tunicate</name>
    <dbReference type="NCBI Taxonomy" id="34765"/>
    <lineage>
        <taxon>Eukaryota</taxon>
        <taxon>Metazoa</taxon>
        <taxon>Chordata</taxon>
        <taxon>Tunicata</taxon>
        <taxon>Appendicularia</taxon>
        <taxon>Copelata</taxon>
        <taxon>Oikopleuridae</taxon>
        <taxon>Oikopleura</taxon>
    </lineage>
</organism>
<dbReference type="Pfam" id="PF00595">
    <property type="entry name" value="PDZ"/>
    <property type="match status" value="3"/>
</dbReference>
<sequence length="508" mass="57458">MKFSGWKGWGGFDRGGNAQGIDENSKTISAQSTFILSKDDDEDWGFKLANTTSFNIDSNEKKIGHNIHWVEKGGPAEYAGLRDGDRLLAVEDVDVTDYAHEEVIALLEKAQEACEVKLLVQYTESIDAYTPHDVEMVKKPGETFGFHLWFDDQGHYVEDVTIGSIADKAGLKVGDRVKEVNHRNIELEIHENCVSRVRESGDTVHLNVMSVQADQLREVVTPRRVLLTKEKGTFGFYINQDDKGHYFELVQAGLAADKAGVSTGDRLIEIGRVSLEGQNHDFVVNKIKSAGESIEITILSTRKELPQMQADELLEDSPIFAQLLGKEKIDYKVAPRMFQNRRRRGKQEKRGTNFNNPSKAKAEGEGDAESTEGDKNKLRKRKKNATERKSNSMPARIMRKKKEAVGDDKDKLSDDDEQKKQRRKRKQRRDEPVNDEEKIERHKALRKKTNAARKGLLMDGKKSSRKLEKTQAGDSKQKWDWEMDQDTKLGAIAEEAEAEAPVGQLVDY</sequence>
<feature type="domain" description="PDZ" evidence="3">
    <location>
        <begin position="33"/>
        <end position="122"/>
    </location>
</feature>
<evidence type="ECO:0000313" key="4">
    <source>
        <dbReference type="EMBL" id="CAG5098014.1"/>
    </source>
</evidence>
<keyword evidence="5" id="KW-1185">Reference proteome</keyword>
<dbReference type="PANTHER" id="PTHR14191">
    <property type="entry name" value="PDZ DOMAIN CONTAINING PROTEIN"/>
    <property type="match status" value="1"/>
</dbReference>
<gene>
    <name evidence="4" type="ORF">OKIOD_LOCUS6889</name>
</gene>
<feature type="compositionally biased region" description="Basic and acidic residues" evidence="2">
    <location>
        <begin position="403"/>
        <end position="412"/>
    </location>
</feature>
<dbReference type="PROSITE" id="PS50106">
    <property type="entry name" value="PDZ"/>
    <property type="match status" value="3"/>
</dbReference>
<dbReference type="PANTHER" id="PTHR14191:SF3">
    <property type="entry name" value="NA(+)_H(+) EXCHANGE REGULATORY COFACTOR-LIKE PROTEIN NRFL-1"/>
    <property type="match status" value="1"/>
</dbReference>
<feature type="compositionally biased region" description="Basic and acidic residues" evidence="2">
    <location>
        <begin position="459"/>
        <end position="482"/>
    </location>
</feature>
<feature type="domain" description="PDZ" evidence="3">
    <location>
        <begin position="224"/>
        <end position="302"/>
    </location>
</feature>
<dbReference type="InterPro" id="IPR051067">
    <property type="entry name" value="NHER"/>
</dbReference>
<proteinExistence type="predicted"/>
<feature type="region of interest" description="Disordered" evidence="2">
    <location>
        <begin position="335"/>
        <end position="482"/>
    </location>
</feature>
<evidence type="ECO:0000256" key="1">
    <source>
        <dbReference type="ARBA" id="ARBA00022737"/>
    </source>
</evidence>
<dbReference type="InterPro" id="IPR036034">
    <property type="entry name" value="PDZ_sf"/>
</dbReference>
<evidence type="ECO:0000256" key="2">
    <source>
        <dbReference type="SAM" id="MobiDB-lite"/>
    </source>
</evidence>
<reference evidence="4 5" key="1">
    <citation type="submission" date="2021-04" db="EMBL/GenBank/DDBJ databases">
        <authorList>
            <person name="Bliznina A."/>
        </authorList>
    </citation>
    <scope>NUCLEOTIDE SEQUENCE [LARGE SCALE GENOMIC DNA]</scope>
</reference>
<evidence type="ECO:0000313" key="5">
    <source>
        <dbReference type="Proteomes" id="UP001158576"/>
    </source>
</evidence>
<keyword evidence="1" id="KW-0677">Repeat</keyword>
<protein>
    <submittedName>
        <fullName evidence="4">Oidioi.mRNA.OKI2018_I69.XSR.g15331.t1.cds</fullName>
    </submittedName>
</protein>
<dbReference type="CDD" id="cd06768">
    <property type="entry name" value="PDZ_NHERF-like"/>
    <property type="match status" value="1"/>
</dbReference>